<keyword evidence="3" id="KW-1185">Reference proteome</keyword>
<reference evidence="2 3" key="1">
    <citation type="submission" date="2022-12" db="EMBL/GenBank/DDBJ databases">
        <authorList>
            <person name="Mo P."/>
        </authorList>
    </citation>
    <scope>NUCLEOTIDE SEQUENCE [LARGE SCALE GENOMIC DNA]</scope>
    <source>
        <strain evidence="2 3">HUAS 2-6</strain>
    </source>
</reference>
<proteinExistence type="predicted"/>
<feature type="region of interest" description="Disordered" evidence="1">
    <location>
        <begin position="1"/>
        <end position="21"/>
    </location>
</feature>
<evidence type="ECO:0008006" key="4">
    <source>
        <dbReference type="Google" id="ProtNLM"/>
    </source>
</evidence>
<gene>
    <name evidence="2" type="ORF">O1G22_38820</name>
</gene>
<name>A0ABY7PFK9_9ACTN</name>
<feature type="compositionally biased region" description="Low complexity" evidence="1">
    <location>
        <begin position="1"/>
        <end position="12"/>
    </location>
</feature>
<sequence>MSPPSTGAPAGVGAVGGSAGGSAVTVSMRRWMVAYVRVRGVRTVYDRIGDTCAWLCLAASAALTATTVVRPRRPAHR</sequence>
<accession>A0ABY7PFK9</accession>
<dbReference type="Proteomes" id="UP001212326">
    <property type="component" value="Chromosome"/>
</dbReference>
<dbReference type="RefSeq" id="WP_270085601.1">
    <property type="nucleotide sequence ID" value="NZ_CP115300.1"/>
</dbReference>
<evidence type="ECO:0000313" key="3">
    <source>
        <dbReference type="Proteomes" id="UP001212326"/>
    </source>
</evidence>
<protein>
    <recommendedName>
        <fullName evidence="4">Transposase</fullName>
    </recommendedName>
</protein>
<organism evidence="2 3">
    <name type="scientific">Streptomyces camelliae</name>
    <dbReference type="NCBI Taxonomy" id="3004093"/>
    <lineage>
        <taxon>Bacteria</taxon>
        <taxon>Bacillati</taxon>
        <taxon>Actinomycetota</taxon>
        <taxon>Actinomycetes</taxon>
        <taxon>Kitasatosporales</taxon>
        <taxon>Streptomycetaceae</taxon>
        <taxon>Streptomyces</taxon>
    </lineage>
</organism>
<evidence type="ECO:0000313" key="2">
    <source>
        <dbReference type="EMBL" id="WBO68352.1"/>
    </source>
</evidence>
<evidence type="ECO:0000256" key="1">
    <source>
        <dbReference type="SAM" id="MobiDB-lite"/>
    </source>
</evidence>
<dbReference type="EMBL" id="CP115300">
    <property type="protein sequence ID" value="WBO68352.1"/>
    <property type="molecule type" value="Genomic_DNA"/>
</dbReference>